<evidence type="ECO:0000313" key="2">
    <source>
        <dbReference type="Proteomes" id="UP000321513"/>
    </source>
</evidence>
<organism evidence="1 2">
    <name type="scientific">Segetibacter aerophilus</name>
    <dbReference type="NCBI Taxonomy" id="670293"/>
    <lineage>
        <taxon>Bacteria</taxon>
        <taxon>Pseudomonadati</taxon>
        <taxon>Bacteroidota</taxon>
        <taxon>Chitinophagia</taxon>
        <taxon>Chitinophagales</taxon>
        <taxon>Chitinophagaceae</taxon>
        <taxon>Segetibacter</taxon>
    </lineage>
</organism>
<comment type="caution">
    <text evidence="1">The sequence shown here is derived from an EMBL/GenBank/DDBJ whole genome shotgun (WGS) entry which is preliminary data.</text>
</comment>
<dbReference type="AlphaFoldDB" id="A0A512BI78"/>
<gene>
    <name evidence="1" type="ORF">SAE01_40710</name>
</gene>
<dbReference type="EMBL" id="BJYT01000024">
    <property type="protein sequence ID" value="GEO11575.1"/>
    <property type="molecule type" value="Genomic_DNA"/>
</dbReference>
<name>A0A512BI78_9BACT</name>
<sequence>MMILKKPMTIILSFIVLILILLVVGKVFVSLKFKNEVGTLFSESGNISHKKFHYNQLQGLPEPVQRYFRLVLKEGQPYISYIRLKHDGLFKTDQKKDWVAIAGEQYFTTQTPGFIWKGTTSMFTAKDRYISSTGRLVVSLFSILKIADGRGEKYDHGELLRWLGESVWFPTNLLPNQHLQWFPIDNTTARLAFSYNNISISYIVSFNAKGEIIHFQTQRYMGDGGLTTWIGIVSNYKKINGVKVPTTIEAIYRLKEGDFSYAKFKVNKIEYDKPFKF</sequence>
<reference evidence="1 2" key="1">
    <citation type="submission" date="2019-07" db="EMBL/GenBank/DDBJ databases">
        <title>Whole genome shotgun sequence of Segetibacter aerophilus NBRC 106135.</title>
        <authorList>
            <person name="Hosoyama A."/>
            <person name="Uohara A."/>
            <person name="Ohji S."/>
            <person name="Ichikawa N."/>
        </authorList>
    </citation>
    <scope>NUCLEOTIDE SEQUENCE [LARGE SCALE GENOMIC DNA]</scope>
    <source>
        <strain evidence="1 2">NBRC 106135</strain>
    </source>
</reference>
<dbReference type="InterPro" id="IPR046674">
    <property type="entry name" value="DUF6544"/>
</dbReference>
<protein>
    <submittedName>
        <fullName evidence="1">Uncharacterized protein</fullName>
    </submittedName>
</protein>
<evidence type="ECO:0000313" key="1">
    <source>
        <dbReference type="EMBL" id="GEO11575.1"/>
    </source>
</evidence>
<keyword evidence="2" id="KW-1185">Reference proteome</keyword>
<accession>A0A512BI78</accession>
<proteinExistence type="predicted"/>
<dbReference type="Proteomes" id="UP000321513">
    <property type="component" value="Unassembled WGS sequence"/>
</dbReference>
<dbReference type="Pfam" id="PF20181">
    <property type="entry name" value="DUF6544"/>
    <property type="match status" value="1"/>
</dbReference>